<dbReference type="PRINTS" id="PR00260">
    <property type="entry name" value="CHEMTRNSDUCR"/>
</dbReference>
<evidence type="ECO:0000256" key="1">
    <source>
        <dbReference type="ARBA" id="ARBA00004429"/>
    </source>
</evidence>
<dbReference type="PROSITE" id="PS50111">
    <property type="entry name" value="CHEMOTAXIS_TRANSDUC_2"/>
    <property type="match status" value="1"/>
</dbReference>
<evidence type="ECO:0000259" key="15">
    <source>
        <dbReference type="PROSITE" id="PS50885"/>
    </source>
</evidence>
<evidence type="ECO:0000256" key="11">
    <source>
        <dbReference type="PROSITE-ProRule" id="PRU00284"/>
    </source>
</evidence>
<evidence type="ECO:0000313" key="17">
    <source>
        <dbReference type="Proteomes" id="UP000035963"/>
    </source>
</evidence>
<dbReference type="FunFam" id="1.10.287.950:FF:000001">
    <property type="entry name" value="Methyl-accepting chemotaxis sensory transducer"/>
    <property type="match status" value="1"/>
</dbReference>
<protein>
    <submittedName>
        <fullName evidence="16">Membrane protein</fullName>
    </submittedName>
</protein>
<dbReference type="InterPro" id="IPR003660">
    <property type="entry name" value="HAMP_dom"/>
</dbReference>
<dbReference type="SUPFAM" id="SSF47170">
    <property type="entry name" value="Aspartate receptor, ligand-binding domain"/>
    <property type="match status" value="1"/>
</dbReference>
<evidence type="ECO:0000256" key="10">
    <source>
        <dbReference type="ARBA" id="ARBA00029447"/>
    </source>
</evidence>
<feature type="domain" description="Methyl-accepting transducer" evidence="14">
    <location>
        <begin position="268"/>
        <end position="497"/>
    </location>
</feature>
<dbReference type="GO" id="GO:0006935">
    <property type="term" value="P:chemotaxis"/>
    <property type="evidence" value="ECO:0007669"/>
    <property type="project" value="UniProtKB-KW"/>
</dbReference>
<dbReference type="CDD" id="cd06225">
    <property type="entry name" value="HAMP"/>
    <property type="match status" value="1"/>
</dbReference>
<dbReference type="Gene3D" id="1.10.287.950">
    <property type="entry name" value="Methyl-accepting chemotaxis protein"/>
    <property type="match status" value="1"/>
</dbReference>
<gene>
    <name evidence="16" type="ORF">EOS_11985</name>
</gene>
<keyword evidence="7 13" id="KW-1133">Transmembrane helix</keyword>
<evidence type="ECO:0000256" key="2">
    <source>
        <dbReference type="ARBA" id="ARBA00022475"/>
    </source>
</evidence>
<dbReference type="PROSITE" id="PS50885">
    <property type="entry name" value="HAMP"/>
    <property type="match status" value="1"/>
</dbReference>
<dbReference type="Pfam" id="PF00672">
    <property type="entry name" value="HAMP"/>
    <property type="match status" value="1"/>
</dbReference>
<dbReference type="GO" id="GO:0004888">
    <property type="term" value="F:transmembrane signaling receptor activity"/>
    <property type="evidence" value="ECO:0007669"/>
    <property type="project" value="InterPro"/>
</dbReference>
<dbReference type="EMBL" id="AEJF01000079">
    <property type="protein sequence ID" value="KLU25981.1"/>
    <property type="molecule type" value="Genomic_DNA"/>
</dbReference>
<keyword evidence="17" id="KW-1185">Reference proteome</keyword>
<evidence type="ECO:0000256" key="8">
    <source>
        <dbReference type="ARBA" id="ARBA00023136"/>
    </source>
</evidence>
<reference evidence="16 17" key="1">
    <citation type="journal article" date="2015" name="Genome Announc.">
        <title>Draft Genome Sequence of Burkholderia sp. Strain PML1(12), an Ectomycorrhizosphere-Inhabiting Bacterium with Effective Mineral-Weathering Ability.</title>
        <authorList>
            <person name="Uroz S."/>
            <person name="Oger P."/>
        </authorList>
    </citation>
    <scope>NUCLEOTIDE SEQUENCE [LARGE SCALE GENOMIC DNA]</scope>
    <source>
        <strain evidence="17">PML1(12)</strain>
    </source>
</reference>
<comment type="subcellular location">
    <subcellularLocation>
        <location evidence="1">Cell inner membrane</location>
        <topology evidence="1">Multi-pass membrane protein</topology>
    </subcellularLocation>
</comment>
<accession>A0A0J1D000</accession>
<evidence type="ECO:0000313" key="16">
    <source>
        <dbReference type="EMBL" id="KLU25981.1"/>
    </source>
</evidence>
<dbReference type="PANTHER" id="PTHR43531">
    <property type="entry name" value="PROTEIN ICFG"/>
    <property type="match status" value="1"/>
</dbReference>
<keyword evidence="4" id="KW-0145">Chemotaxis</keyword>
<evidence type="ECO:0000256" key="3">
    <source>
        <dbReference type="ARBA" id="ARBA00022481"/>
    </source>
</evidence>
<comment type="similarity">
    <text evidence="10">Belongs to the methyl-accepting chemotaxis (MCP) protein family.</text>
</comment>
<dbReference type="InterPro" id="IPR004089">
    <property type="entry name" value="MCPsignal_dom"/>
</dbReference>
<keyword evidence="6 13" id="KW-0812">Transmembrane</keyword>
<dbReference type="SMART" id="SM00283">
    <property type="entry name" value="MA"/>
    <property type="match status" value="1"/>
</dbReference>
<evidence type="ECO:0000256" key="4">
    <source>
        <dbReference type="ARBA" id="ARBA00022500"/>
    </source>
</evidence>
<feature type="transmembrane region" description="Helical" evidence="13">
    <location>
        <begin position="12"/>
        <end position="33"/>
    </location>
</feature>
<dbReference type="RefSeq" id="WP_047846862.1">
    <property type="nucleotide sequence ID" value="NZ_AEJF01000079.1"/>
</dbReference>
<dbReference type="InterPro" id="IPR004090">
    <property type="entry name" value="Chemotax_Me-accpt_rcpt"/>
</dbReference>
<keyword evidence="8 13" id="KW-0472">Membrane</keyword>
<comment type="caution">
    <text evidence="16">The sequence shown here is derived from an EMBL/GenBank/DDBJ whole genome shotgun (WGS) entry which is preliminary data.</text>
</comment>
<proteinExistence type="inferred from homology"/>
<feature type="domain" description="HAMP" evidence="15">
    <location>
        <begin position="211"/>
        <end position="263"/>
    </location>
</feature>
<evidence type="ECO:0000256" key="9">
    <source>
        <dbReference type="ARBA" id="ARBA00023224"/>
    </source>
</evidence>
<dbReference type="InterPro" id="IPR035440">
    <property type="entry name" value="4HB_MCP_dom_sf"/>
</dbReference>
<keyword evidence="5" id="KW-0997">Cell inner membrane</keyword>
<dbReference type="Proteomes" id="UP000035963">
    <property type="component" value="Unassembled WGS sequence"/>
</dbReference>
<dbReference type="GO" id="GO:0005886">
    <property type="term" value="C:plasma membrane"/>
    <property type="evidence" value="ECO:0007669"/>
    <property type="project" value="UniProtKB-SubCell"/>
</dbReference>
<dbReference type="InterPro" id="IPR051310">
    <property type="entry name" value="MCP_chemotaxis"/>
</dbReference>
<name>A0A0J1D000_9BURK</name>
<evidence type="ECO:0000256" key="12">
    <source>
        <dbReference type="SAM" id="Coils"/>
    </source>
</evidence>
<keyword evidence="3" id="KW-0488">Methylation</keyword>
<keyword evidence="2" id="KW-1003">Cell membrane</keyword>
<sequence length="514" mass="54361">MLSHRLSINGRIGLAMAFLGVLLLGTGGFGIAGMTASNDANRRTYSEQLPKSIAVGEMTIMVGRQRTSLDRAAINPGSEDAINMYGKEKEVKAAADQAWKQYLALPRDAGEDQLVATVAKEYDTTEQELDQLREATVRGDRDEILKRLFNVGKVYTSMQVAANALKTYQFNQTKAAYEASESAYRLFLTGSILAIVVGMLAALGSWYMLRRAILGPVNEAVAHFEQIAEGDLSGQIEVRSHDEMGRMLQGLVSMQQSLTRIVVSLREGSGAIATATREIAAGNADLSARTEAQAASLEETASSAEQLSSTVSQNAENAERASALSSSASEIARKGHQVVSSAVTTMTEISQSSSAISEITAMIEGIAFQTNILALNAAVEAARAGEQGRGFAVVAGEVRTLAQRSSAAAKEIKELIVNSTSRIDAGATLVNQAGDTMNEIIEAVGHVNVIMAEITAASKEQSHGLSQVSVAVNNMDQATQQNAALVEQAAAAARSLEDQAQALAETAGSFKLRA</sequence>
<dbReference type="PATRIC" id="fig|908627.4.peg.2660"/>
<keyword evidence="9 11" id="KW-0807">Transducer</keyword>
<dbReference type="SUPFAM" id="SSF58104">
    <property type="entry name" value="Methyl-accepting chemotaxis protein (MCP) signaling domain"/>
    <property type="match status" value="1"/>
</dbReference>
<dbReference type="Gene3D" id="1.20.120.30">
    <property type="entry name" value="Aspartate receptor, ligand-binding domain"/>
    <property type="match status" value="1"/>
</dbReference>
<dbReference type="GO" id="GO:0007165">
    <property type="term" value="P:signal transduction"/>
    <property type="evidence" value="ECO:0007669"/>
    <property type="project" value="UniProtKB-KW"/>
</dbReference>
<dbReference type="CDD" id="cd11386">
    <property type="entry name" value="MCP_signal"/>
    <property type="match status" value="1"/>
</dbReference>
<keyword evidence="12" id="KW-0175">Coiled coil</keyword>
<dbReference type="Pfam" id="PF02203">
    <property type="entry name" value="TarH"/>
    <property type="match status" value="1"/>
</dbReference>
<dbReference type="AlphaFoldDB" id="A0A0J1D000"/>
<feature type="coiled-coil region" evidence="12">
    <location>
        <begin position="475"/>
        <end position="506"/>
    </location>
</feature>
<dbReference type="PANTHER" id="PTHR43531:SF14">
    <property type="entry name" value="METHYL-ACCEPTING CHEMOTAXIS PROTEIN I-RELATED"/>
    <property type="match status" value="1"/>
</dbReference>
<dbReference type="InterPro" id="IPR003122">
    <property type="entry name" value="Tar_rcpt_lig-bd"/>
</dbReference>
<dbReference type="Pfam" id="PF00015">
    <property type="entry name" value="MCPsignal"/>
    <property type="match status" value="1"/>
</dbReference>
<dbReference type="SMART" id="SM00304">
    <property type="entry name" value="HAMP"/>
    <property type="match status" value="1"/>
</dbReference>
<evidence type="ECO:0000256" key="7">
    <source>
        <dbReference type="ARBA" id="ARBA00022989"/>
    </source>
</evidence>
<dbReference type="OrthoDB" id="8982326at2"/>
<evidence type="ECO:0000256" key="5">
    <source>
        <dbReference type="ARBA" id="ARBA00022519"/>
    </source>
</evidence>
<evidence type="ECO:0000256" key="6">
    <source>
        <dbReference type="ARBA" id="ARBA00022692"/>
    </source>
</evidence>
<evidence type="ECO:0000259" key="14">
    <source>
        <dbReference type="PROSITE" id="PS50111"/>
    </source>
</evidence>
<evidence type="ECO:0000256" key="13">
    <source>
        <dbReference type="SAM" id="Phobius"/>
    </source>
</evidence>
<feature type="transmembrane region" description="Helical" evidence="13">
    <location>
        <begin position="186"/>
        <end position="209"/>
    </location>
</feature>
<organism evidence="16 17">
    <name type="scientific">Caballeronia mineralivorans PML1(12)</name>
    <dbReference type="NCBI Taxonomy" id="908627"/>
    <lineage>
        <taxon>Bacteria</taxon>
        <taxon>Pseudomonadati</taxon>
        <taxon>Pseudomonadota</taxon>
        <taxon>Betaproteobacteria</taxon>
        <taxon>Burkholderiales</taxon>
        <taxon>Burkholderiaceae</taxon>
        <taxon>Caballeronia</taxon>
    </lineage>
</organism>